<feature type="signal peptide" evidence="1">
    <location>
        <begin position="1"/>
        <end position="22"/>
    </location>
</feature>
<evidence type="ECO:0000313" key="2">
    <source>
        <dbReference type="EMBL" id="SEF59656.1"/>
    </source>
</evidence>
<reference evidence="3" key="1">
    <citation type="submission" date="2016-10" db="EMBL/GenBank/DDBJ databases">
        <authorList>
            <person name="Varghese N."/>
            <person name="Submissions S."/>
        </authorList>
    </citation>
    <scope>NUCLEOTIDE SEQUENCE [LARGE SCALE GENOMIC DNA]</scope>
    <source>
        <strain evidence="3">CGMCC 1.7062</strain>
    </source>
</reference>
<organism evidence="2 3">
    <name type="scientific">Vibrio hangzhouensis</name>
    <dbReference type="NCBI Taxonomy" id="462991"/>
    <lineage>
        <taxon>Bacteria</taxon>
        <taxon>Pseudomonadati</taxon>
        <taxon>Pseudomonadota</taxon>
        <taxon>Gammaproteobacteria</taxon>
        <taxon>Vibrionales</taxon>
        <taxon>Vibrionaceae</taxon>
        <taxon>Vibrio</taxon>
    </lineage>
</organism>
<keyword evidence="1" id="KW-0732">Signal</keyword>
<name>A0A1H5TA31_9VIBR</name>
<dbReference type="EMBL" id="FNVG01000002">
    <property type="protein sequence ID" value="SEF59656.1"/>
    <property type="molecule type" value="Genomic_DNA"/>
</dbReference>
<dbReference type="Pfam" id="PF13729">
    <property type="entry name" value="TraF_2"/>
    <property type="match status" value="1"/>
</dbReference>
<dbReference type="InterPro" id="IPR032811">
    <property type="entry name" value="Put_conjugal_transfer"/>
</dbReference>
<evidence type="ECO:0000313" key="3">
    <source>
        <dbReference type="Proteomes" id="UP000236721"/>
    </source>
</evidence>
<gene>
    <name evidence="2" type="ORF">SAMN04488244_102181</name>
</gene>
<keyword evidence="3" id="KW-1185">Reference proteome</keyword>
<dbReference type="OrthoDB" id="6077588at2"/>
<dbReference type="RefSeq" id="WP_103878786.1">
    <property type="nucleotide sequence ID" value="NZ_FNVG01000002.1"/>
</dbReference>
<feature type="chain" id="PRO_5009284843" evidence="1">
    <location>
        <begin position="23"/>
        <end position="377"/>
    </location>
</feature>
<protein>
    <submittedName>
        <fullName evidence="2">Plasmid transfer operon, TraF, protein</fullName>
    </submittedName>
</protein>
<proteinExistence type="predicted"/>
<dbReference type="Gene3D" id="2.40.160.60">
    <property type="entry name" value="Outer membrane protein transport protein (OMPP1/FadL/TodX)"/>
    <property type="match status" value="1"/>
</dbReference>
<sequence>MKRMTLLAMSVLTATTPFISNAANNMIEARGAAMGNTGVASADYLTAGLYNPALAASFHESDDVGLLLPTLGGEGRDSDDSISTLNDLQSLIERYESDGQTDPDILTEINRLLDQLEGNKPTTVTATLGFALAIPSHLVSTNLYARGYAEAIAAPIIVKDSYTSSLVQMQAFASAELGLAMGKSFTIANQDVSFGITPKFQKLRTYALIASVADFDADNAEDSMVEKSAFNFDLGAAWNYNNWRMGLAVRDILAQEVDVNNVSGQKIDTYKLNPMVTVGTAYNGEFITAAVDIELTKQERFASLNDETQYLRFGIEGNAWDWAQLRAGYEVDMQDNADSAITAGIGLSPFDVVSLDLAGSYAGSNQVGASANLAFTF</sequence>
<dbReference type="Proteomes" id="UP000236721">
    <property type="component" value="Unassembled WGS sequence"/>
</dbReference>
<accession>A0A1H5TA31</accession>
<evidence type="ECO:0000256" key="1">
    <source>
        <dbReference type="SAM" id="SignalP"/>
    </source>
</evidence>
<dbReference type="AlphaFoldDB" id="A0A1H5TA31"/>